<feature type="compositionally biased region" description="Basic and acidic residues" evidence="1">
    <location>
        <begin position="84"/>
        <end position="95"/>
    </location>
</feature>
<feature type="region of interest" description="Disordered" evidence="1">
    <location>
        <begin position="57"/>
        <end position="208"/>
    </location>
</feature>
<feature type="compositionally biased region" description="Basic and acidic residues" evidence="1">
    <location>
        <begin position="58"/>
        <end position="73"/>
    </location>
</feature>
<evidence type="ECO:0000313" key="2">
    <source>
        <dbReference type="EMBL" id="GEO12700.1"/>
    </source>
</evidence>
<reference evidence="2 3" key="1">
    <citation type="submission" date="2019-07" db="EMBL/GenBank/DDBJ databases">
        <title>Whole genome shotgun sequence of Microvirga aerophila NBRC 106136.</title>
        <authorList>
            <person name="Hosoyama A."/>
            <person name="Uohara A."/>
            <person name="Ohji S."/>
            <person name="Ichikawa N."/>
        </authorList>
    </citation>
    <scope>NUCLEOTIDE SEQUENCE [LARGE SCALE GENOMIC DNA]</scope>
    <source>
        <strain evidence="2 3">NBRC 106136</strain>
    </source>
</reference>
<protein>
    <submittedName>
        <fullName evidence="2">Uncharacterized protein</fullName>
    </submittedName>
</protein>
<accession>A0A512BL68</accession>
<name>A0A512BL68_9HYPH</name>
<dbReference type="Proteomes" id="UP000321085">
    <property type="component" value="Unassembled WGS sequence"/>
</dbReference>
<comment type="caution">
    <text evidence="2">The sequence shown here is derived from an EMBL/GenBank/DDBJ whole genome shotgun (WGS) entry which is preliminary data.</text>
</comment>
<organism evidence="2 3">
    <name type="scientific">Microvirga aerophila</name>
    <dbReference type="NCBI Taxonomy" id="670291"/>
    <lineage>
        <taxon>Bacteria</taxon>
        <taxon>Pseudomonadati</taxon>
        <taxon>Pseudomonadota</taxon>
        <taxon>Alphaproteobacteria</taxon>
        <taxon>Hyphomicrobiales</taxon>
        <taxon>Methylobacteriaceae</taxon>
        <taxon>Microvirga</taxon>
    </lineage>
</organism>
<dbReference type="EMBL" id="BJYU01000002">
    <property type="protein sequence ID" value="GEO12700.1"/>
    <property type="molecule type" value="Genomic_DNA"/>
</dbReference>
<keyword evidence="3" id="KW-1185">Reference proteome</keyword>
<feature type="compositionally biased region" description="Polar residues" evidence="1">
    <location>
        <begin position="108"/>
        <end position="132"/>
    </location>
</feature>
<dbReference type="OrthoDB" id="8017425at2"/>
<dbReference type="RefSeq" id="WP_114184595.1">
    <property type="nucleotide sequence ID" value="NZ_BJYU01000002.1"/>
</dbReference>
<evidence type="ECO:0000313" key="3">
    <source>
        <dbReference type="Proteomes" id="UP000321085"/>
    </source>
</evidence>
<gene>
    <name evidence="2" type="ORF">MAE02_03960</name>
</gene>
<evidence type="ECO:0000256" key="1">
    <source>
        <dbReference type="SAM" id="MobiDB-lite"/>
    </source>
</evidence>
<dbReference type="AlphaFoldDB" id="A0A512BL68"/>
<sequence length="208" mass="21471">MAQDKRGRPPEPNVDEVLNEIAAEEGGDDFVAGPTQRNDVGNTKRAAAKATGLMGASKKLDPDLDISHVDDGRVTSGSNAGIRSFKDVPPEKGADDAGFVISNEEIAESSTVTAKKSPAQRSPQTDVETTPQAKPAMEGGAMSRKRVPAPGNAVDVPKGTLVRGHATASQSGGVSTSSTGEEKPPKRSARAGGSQTERPLSKGGSEER</sequence>
<proteinExistence type="predicted"/>
<feature type="compositionally biased region" description="Low complexity" evidence="1">
    <location>
        <begin position="167"/>
        <end position="179"/>
    </location>
</feature>